<accession>A0A8H6W9T5</accession>
<dbReference type="OrthoDB" id="63112at2759"/>
<evidence type="ECO:0000313" key="1">
    <source>
        <dbReference type="EMBL" id="KAF7308401.1"/>
    </source>
</evidence>
<dbReference type="GO" id="GO:0004526">
    <property type="term" value="F:ribonuclease P activity"/>
    <property type="evidence" value="ECO:0007669"/>
    <property type="project" value="TreeGrafter"/>
</dbReference>
<dbReference type="EMBL" id="JACAZE010000008">
    <property type="protein sequence ID" value="KAF7308401.1"/>
    <property type="molecule type" value="Genomic_DNA"/>
</dbReference>
<dbReference type="PANTHER" id="PTHR15396">
    <property type="entry name" value="RIBONUCLEASE P PROTEIN SUBUNIT P40"/>
    <property type="match status" value="1"/>
</dbReference>
<dbReference type="InterPro" id="IPR013893">
    <property type="entry name" value="RNase_P_Rpp40"/>
</dbReference>
<organism evidence="1 2">
    <name type="scientific">Mycena chlorophos</name>
    <name type="common">Agaric fungus</name>
    <name type="synonym">Agaricus chlorophos</name>
    <dbReference type="NCBI Taxonomy" id="658473"/>
    <lineage>
        <taxon>Eukaryota</taxon>
        <taxon>Fungi</taxon>
        <taxon>Dikarya</taxon>
        <taxon>Basidiomycota</taxon>
        <taxon>Agaricomycotina</taxon>
        <taxon>Agaricomycetes</taxon>
        <taxon>Agaricomycetidae</taxon>
        <taxon>Agaricales</taxon>
        <taxon>Marasmiineae</taxon>
        <taxon>Mycenaceae</taxon>
        <taxon>Mycena</taxon>
    </lineage>
</organism>
<gene>
    <name evidence="1" type="ORF">HMN09_00688800</name>
</gene>
<dbReference type="GO" id="GO:0000447">
    <property type="term" value="P:endonucleolytic cleavage in ITS1 to separate SSU-rRNA from 5.8S rRNA and LSU-rRNA from tricistronic rRNA transcript (SSU-rRNA, 5.8S rRNA, LSU-rRNA)"/>
    <property type="evidence" value="ECO:0007669"/>
    <property type="project" value="TreeGrafter"/>
</dbReference>
<dbReference type="AlphaFoldDB" id="A0A8H6W9T5"/>
<comment type="caution">
    <text evidence="1">The sequence shown here is derived from an EMBL/GenBank/DDBJ whole genome shotgun (WGS) entry which is preliminary data.</text>
</comment>
<dbReference type="GO" id="GO:0030681">
    <property type="term" value="C:multimeric ribonuclease P complex"/>
    <property type="evidence" value="ECO:0007669"/>
    <property type="project" value="TreeGrafter"/>
</dbReference>
<dbReference type="GO" id="GO:0000171">
    <property type="term" value="F:ribonuclease MRP activity"/>
    <property type="evidence" value="ECO:0007669"/>
    <property type="project" value="TreeGrafter"/>
</dbReference>
<keyword evidence="2" id="KW-1185">Reference proteome</keyword>
<name>A0A8H6W9T5_MYCCL</name>
<dbReference type="PANTHER" id="PTHR15396:SF1">
    <property type="entry name" value="RIBONUCLEASE P PROTEIN SUBUNIT P40"/>
    <property type="match status" value="1"/>
</dbReference>
<sequence length="386" mass="42284">MDPPNASTSRVRLSSGELSAKDSKLRHLAAAHPFTRQVSVSIDIVLVSADDELKNALAALETTYVKAEVDLARVVEQAEQIQVAGAKRVYFFLFVVNPNEEDIWCIDPRGVLTLHLQNTSYQVLGGGQSLVGKKIKVPRTLKGISEEYVVSLPLQPSFHKDRIREKRNAALAAWDVRRREGMGAWQVAYASSDPLETSRIASSLGHASSARQVKCSSSTLLNARVPNPTLELKPRPADRDGAEDWDDEMSDLFEWVGMAALGAQRIHSNDRVDPFIAVYEPPECCRDTVGDITHLRWTGFLSPAFVQSVIDACRATRTGSFVAVTCHGFATAPTAYIPLGKDGAPVEKSSPPRIPDEDAEDSRCLLLANGRWCMAESVSGIDTRWG</sequence>
<reference evidence="1" key="1">
    <citation type="submission" date="2020-05" db="EMBL/GenBank/DDBJ databases">
        <title>Mycena genomes resolve the evolution of fungal bioluminescence.</title>
        <authorList>
            <person name="Tsai I.J."/>
        </authorList>
    </citation>
    <scope>NUCLEOTIDE SEQUENCE</scope>
    <source>
        <strain evidence="1">110903Hualien_Pintung</strain>
    </source>
</reference>
<dbReference type="Pfam" id="PF08584">
    <property type="entry name" value="Ribonuc_P_40"/>
    <property type="match status" value="1"/>
</dbReference>
<proteinExistence type="predicted"/>
<dbReference type="GO" id="GO:0001682">
    <property type="term" value="P:tRNA 5'-leader removal"/>
    <property type="evidence" value="ECO:0007669"/>
    <property type="project" value="InterPro"/>
</dbReference>
<dbReference type="Proteomes" id="UP000613580">
    <property type="component" value="Unassembled WGS sequence"/>
</dbReference>
<protein>
    <submittedName>
        <fullName evidence="1">Uncharacterized protein</fullName>
    </submittedName>
</protein>
<evidence type="ECO:0000313" key="2">
    <source>
        <dbReference type="Proteomes" id="UP000613580"/>
    </source>
</evidence>
<dbReference type="GO" id="GO:0000172">
    <property type="term" value="C:ribonuclease MRP complex"/>
    <property type="evidence" value="ECO:0007669"/>
    <property type="project" value="TreeGrafter"/>
</dbReference>